<keyword evidence="4" id="KW-1185">Reference proteome</keyword>
<proteinExistence type="inferred from homology"/>
<dbReference type="InterPro" id="IPR027417">
    <property type="entry name" value="P-loop_NTPase"/>
</dbReference>
<evidence type="ECO:0000259" key="3">
    <source>
        <dbReference type="Pfam" id="PF00685"/>
    </source>
</evidence>
<gene>
    <name evidence="5" type="primary">LOC102800839</name>
</gene>
<evidence type="ECO:0000256" key="1">
    <source>
        <dbReference type="ARBA" id="ARBA00005771"/>
    </source>
</evidence>
<keyword evidence="2" id="KW-0808">Transferase</keyword>
<name>A0ABM0N0V0_SACKO</name>
<dbReference type="Gene3D" id="3.40.50.300">
    <property type="entry name" value="P-loop containing nucleotide triphosphate hydrolases"/>
    <property type="match status" value="1"/>
</dbReference>
<dbReference type="PANTHER" id="PTHR11783">
    <property type="entry name" value="SULFOTRANSFERASE SULT"/>
    <property type="match status" value="1"/>
</dbReference>
<evidence type="ECO:0000313" key="5">
    <source>
        <dbReference type="RefSeq" id="XP_006825891.1"/>
    </source>
</evidence>
<dbReference type="Pfam" id="PF00685">
    <property type="entry name" value="Sulfotransfer_1"/>
    <property type="match status" value="1"/>
</dbReference>
<protein>
    <submittedName>
        <fullName evidence="5">Sulfotransferase 1C2-like</fullName>
    </submittedName>
</protein>
<sequence>MDEHTKFVKAEDCNYYGGRRYPKLVTEAVFDAMKTFEVRDDDIWLLTYPKAGTTWMMEIIHHILDHGIEGYKISTTDRALYPEYVKPRGPSNYELLKEAPSPRFIASHLPGHLLPPQIHEHRAKIIYVARNAKDVAVSMYYHHKVDPMIPKYQSWEEFYDAFINNDVIFGSWADHTLYWWNRRFEDNVMFVTYKQMKKDLAGMVSQVARFLDISLENQIKGIADKCTFQNMKKNAPRQHPNILGAFKVDQSQSPFVRKGKVGSWKSQFTVAQNDLFDERYKEWIGDSGLTFTA</sequence>
<evidence type="ECO:0000256" key="2">
    <source>
        <dbReference type="ARBA" id="ARBA00022679"/>
    </source>
</evidence>
<dbReference type="InterPro" id="IPR000863">
    <property type="entry name" value="Sulfotransferase_dom"/>
</dbReference>
<dbReference type="SUPFAM" id="SSF52540">
    <property type="entry name" value="P-loop containing nucleoside triphosphate hydrolases"/>
    <property type="match status" value="1"/>
</dbReference>
<feature type="domain" description="Sulfotransferase" evidence="3">
    <location>
        <begin position="40"/>
        <end position="288"/>
    </location>
</feature>
<comment type="similarity">
    <text evidence="1">Belongs to the sulfotransferase 1 family.</text>
</comment>
<accession>A0ABM0N0V0</accession>
<dbReference type="RefSeq" id="XP_006825891.1">
    <property type="nucleotide sequence ID" value="XM_006825828.1"/>
</dbReference>
<evidence type="ECO:0000313" key="4">
    <source>
        <dbReference type="Proteomes" id="UP000694865"/>
    </source>
</evidence>
<organism evidence="4 5">
    <name type="scientific">Saccoglossus kowalevskii</name>
    <name type="common">Acorn worm</name>
    <dbReference type="NCBI Taxonomy" id="10224"/>
    <lineage>
        <taxon>Eukaryota</taxon>
        <taxon>Metazoa</taxon>
        <taxon>Hemichordata</taxon>
        <taxon>Enteropneusta</taxon>
        <taxon>Harrimaniidae</taxon>
        <taxon>Saccoglossus</taxon>
    </lineage>
</organism>
<dbReference type="GeneID" id="102800839"/>
<reference evidence="5" key="1">
    <citation type="submission" date="2025-08" db="UniProtKB">
        <authorList>
            <consortium name="RefSeq"/>
        </authorList>
    </citation>
    <scope>IDENTIFICATION</scope>
    <source>
        <tissue evidence="5">Testes</tissue>
    </source>
</reference>
<dbReference type="Proteomes" id="UP000694865">
    <property type="component" value="Unplaced"/>
</dbReference>